<dbReference type="PROSITE" id="PS00028">
    <property type="entry name" value="ZINC_FINGER_C2H2_1"/>
    <property type="match status" value="5"/>
</dbReference>
<evidence type="ECO:0000256" key="2">
    <source>
        <dbReference type="ARBA" id="ARBA00022737"/>
    </source>
</evidence>
<dbReference type="Pfam" id="PF12874">
    <property type="entry name" value="zf-met"/>
    <property type="match status" value="1"/>
</dbReference>
<feature type="domain" description="C2H2-type" evidence="6">
    <location>
        <begin position="472"/>
        <end position="495"/>
    </location>
</feature>
<proteinExistence type="predicted"/>
<dbReference type="OrthoDB" id="6780556at2759"/>
<keyword evidence="3 5" id="KW-0863">Zinc-finger</keyword>
<accession>A0A9P0KDR6</accession>
<dbReference type="PANTHER" id="PTHR24403">
    <property type="entry name" value="ZINC FINGER PROTEIN"/>
    <property type="match status" value="1"/>
</dbReference>
<evidence type="ECO:0000313" key="7">
    <source>
        <dbReference type="EMBL" id="CAH1969366.1"/>
    </source>
</evidence>
<keyword evidence="4" id="KW-0862">Zinc</keyword>
<dbReference type="GO" id="GO:0005634">
    <property type="term" value="C:nucleus"/>
    <property type="evidence" value="ECO:0007669"/>
    <property type="project" value="TreeGrafter"/>
</dbReference>
<dbReference type="InterPro" id="IPR036236">
    <property type="entry name" value="Znf_C2H2_sf"/>
</dbReference>
<dbReference type="GO" id="GO:0008270">
    <property type="term" value="F:zinc ion binding"/>
    <property type="evidence" value="ECO:0007669"/>
    <property type="project" value="UniProtKB-KW"/>
</dbReference>
<evidence type="ECO:0000259" key="6">
    <source>
        <dbReference type="PROSITE" id="PS50157"/>
    </source>
</evidence>
<dbReference type="GO" id="GO:0045944">
    <property type="term" value="P:positive regulation of transcription by RNA polymerase II"/>
    <property type="evidence" value="ECO:0007669"/>
    <property type="project" value="TreeGrafter"/>
</dbReference>
<dbReference type="SUPFAM" id="SSF57667">
    <property type="entry name" value="beta-beta-alpha zinc fingers"/>
    <property type="match status" value="3"/>
</dbReference>
<dbReference type="Pfam" id="PF00096">
    <property type="entry name" value="zf-C2H2"/>
    <property type="match status" value="1"/>
</dbReference>
<evidence type="ECO:0000313" key="8">
    <source>
        <dbReference type="Proteomes" id="UP001152888"/>
    </source>
</evidence>
<evidence type="ECO:0000256" key="3">
    <source>
        <dbReference type="ARBA" id="ARBA00022771"/>
    </source>
</evidence>
<evidence type="ECO:0000256" key="1">
    <source>
        <dbReference type="ARBA" id="ARBA00022723"/>
    </source>
</evidence>
<dbReference type="SMART" id="SM00355">
    <property type="entry name" value="ZnF_C2H2"/>
    <property type="match status" value="9"/>
</dbReference>
<evidence type="ECO:0000256" key="5">
    <source>
        <dbReference type="PROSITE-ProRule" id="PRU00042"/>
    </source>
</evidence>
<dbReference type="Proteomes" id="UP001152888">
    <property type="component" value="Unassembled WGS sequence"/>
</dbReference>
<keyword evidence="8" id="KW-1185">Reference proteome</keyword>
<dbReference type="PANTHER" id="PTHR24403:SF67">
    <property type="entry name" value="FI01116P-RELATED"/>
    <property type="match status" value="1"/>
</dbReference>
<name>A0A9P0KDR6_ACAOB</name>
<reference evidence="7" key="1">
    <citation type="submission" date="2022-03" db="EMBL/GenBank/DDBJ databases">
        <authorList>
            <person name="Sayadi A."/>
        </authorList>
    </citation>
    <scope>NUCLEOTIDE SEQUENCE</scope>
</reference>
<feature type="domain" description="C2H2-type" evidence="6">
    <location>
        <begin position="309"/>
        <end position="337"/>
    </location>
</feature>
<gene>
    <name evidence="7" type="ORF">ACAOBT_LOCUS8372</name>
</gene>
<dbReference type="AlphaFoldDB" id="A0A9P0KDR6"/>
<sequence length="495" mass="56297">MEIQFVFVSDGTHSCNAIDRTSMEKADLTDDMDRKGNFKMMVENHLPDNADCEDFQSVGMIQQLFIKSEDIHNDEANPTTALDREPDVNWEIDNKNTLEVDVNMKTDNAVNNLNECDINTNLITELVLSRIKNEYSELDNIDEYTASNNEDLNVHLSEVNPAIDVDSEDVKGTEITGGFTTKSQGGVGVDATSDVTLNGPYSNLPTFKTCPHCNAMFKRKAALDDHVIKKHPNFITTINRKVYECTLCIFKTVTKNYLIKHMATHSDTVSSKLITCTHCNATFKSGASLDDHIVRKHPDFITNIDRKIYECTECSYKTTVKNNLNKHVTVNHVTDSDRKSFSCILCDAIFKTDVSLDNHLIKKHPITSTSVTRKTLQCPKCDYTTVLRSHLNRHMLKHPDIESSYKPRLCPHCNKSFKSKVALDAHIVRRHPEFITSVTNKLHECGECMYKTTNKCHYVRHILTHSETSTCNRCKHCNKTFKLKATLHDHVIKNH</sequence>
<comment type="caution">
    <text evidence="7">The sequence shown here is derived from an EMBL/GenBank/DDBJ whole genome shotgun (WGS) entry which is preliminary data.</text>
</comment>
<dbReference type="Pfam" id="PF13894">
    <property type="entry name" value="zf-C2H2_4"/>
    <property type="match status" value="1"/>
</dbReference>
<dbReference type="PROSITE" id="PS50157">
    <property type="entry name" value="ZINC_FINGER_C2H2_2"/>
    <property type="match status" value="2"/>
</dbReference>
<keyword evidence="2" id="KW-0677">Repeat</keyword>
<evidence type="ECO:0000256" key="4">
    <source>
        <dbReference type="ARBA" id="ARBA00022833"/>
    </source>
</evidence>
<organism evidence="7 8">
    <name type="scientific">Acanthoscelides obtectus</name>
    <name type="common">Bean weevil</name>
    <name type="synonym">Bruchus obtectus</name>
    <dbReference type="NCBI Taxonomy" id="200917"/>
    <lineage>
        <taxon>Eukaryota</taxon>
        <taxon>Metazoa</taxon>
        <taxon>Ecdysozoa</taxon>
        <taxon>Arthropoda</taxon>
        <taxon>Hexapoda</taxon>
        <taxon>Insecta</taxon>
        <taxon>Pterygota</taxon>
        <taxon>Neoptera</taxon>
        <taxon>Endopterygota</taxon>
        <taxon>Coleoptera</taxon>
        <taxon>Polyphaga</taxon>
        <taxon>Cucujiformia</taxon>
        <taxon>Chrysomeloidea</taxon>
        <taxon>Chrysomelidae</taxon>
        <taxon>Bruchinae</taxon>
        <taxon>Bruchini</taxon>
        <taxon>Acanthoscelides</taxon>
    </lineage>
</organism>
<dbReference type="Gene3D" id="3.30.160.60">
    <property type="entry name" value="Classic Zinc Finger"/>
    <property type="match status" value="3"/>
</dbReference>
<keyword evidence="1" id="KW-0479">Metal-binding</keyword>
<dbReference type="InterPro" id="IPR050688">
    <property type="entry name" value="Zinc_finger/UBP_domain"/>
</dbReference>
<dbReference type="EMBL" id="CAKOFQ010006764">
    <property type="protein sequence ID" value="CAH1969366.1"/>
    <property type="molecule type" value="Genomic_DNA"/>
</dbReference>
<dbReference type="InterPro" id="IPR013087">
    <property type="entry name" value="Znf_C2H2_type"/>
</dbReference>
<protein>
    <recommendedName>
        <fullName evidence="6">C2H2-type domain-containing protein</fullName>
    </recommendedName>
</protein>